<keyword evidence="1" id="KW-0472">Membrane</keyword>
<reference evidence="2 3" key="1">
    <citation type="submission" date="2020-05" db="EMBL/GenBank/DDBJ databases">
        <title>Horizontal transmission and recombination maintain forever young bacterial symbiont genomes.</title>
        <authorList>
            <person name="Russell S.L."/>
            <person name="Pepper-Tunick E."/>
            <person name="Svedberg J."/>
            <person name="Byrne A."/>
            <person name="Ruelas Castillo J."/>
            <person name="Vollmers C."/>
            <person name="Beinart R.A."/>
            <person name="Corbett-Detig R."/>
        </authorList>
    </citation>
    <scope>NUCLEOTIDE SEQUENCE [LARGE SCALE GENOMIC DNA]</scope>
    <source>
        <strain evidence="2">4727-3</strain>
    </source>
</reference>
<keyword evidence="1" id="KW-1133">Transmembrane helix</keyword>
<dbReference type="InterPro" id="IPR005372">
    <property type="entry name" value="UPF0182"/>
</dbReference>
<dbReference type="Proteomes" id="UP000537890">
    <property type="component" value="Unassembled WGS sequence"/>
</dbReference>
<evidence type="ECO:0000313" key="3">
    <source>
        <dbReference type="Proteomes" id="UP000537890"/>
    </source>
</evidence>
<comment type="caution">
    <text evidence="2">The sequence shown here is derived from an EMBL/GenBank/DDBJ whole genome shotgun (WGS) entry which is preliminary data.</text>
</comment>
<evidence type="ECO:0000313" key="2">
    <source>
        <dbReference type="EMBL" id="NYT47674.1"/>
    </source>
</evidence>
<organism evidence="2 3">
    <name type="scientific">Candidatus Methanofishera endochildressiae</name>
    <dbReference type="NCBI Taxonomy" id="2738884"/>
    <lineage>
        <taxon>Bacteria</taxon>
        <taxon>Pseudomonadati</taxon>
        <taxon>Pseudomonadota</taxon>
        <taxon>Gammaproteobacteria</taxon>
        <taxon>Candidatus Methanofishera</taxon>
    </lineage>
</organism>
<dbReference type="EMBL" id="JACCHS010000206">
    <property type="protein sequence ID" value="NYT47674.1"/>
    <property type="molecule type" value="Genomic_DNA"/>
</dbReference>
<keyword evidence="1" id="KW-0812">Transmembrane</keyword>
<gene>
    <name evidence="2" type="ORF">H0A75_09140</name>
</gene>
<proteinExistence type="predicted"/>
<accession>A0A7Z0MQ70</accession>
<dbReference type="AlphaFoldDB" id="A0A7Z0MQ70"/>
<name>A0A7Z0MQ70_9GAMM</name>
<protein>
    <submittedName>
        <fullName evidence="2">UPF0182 family protein</fullName>
    </submittedName>
</protein>
<dbReference type="GO" id="GO:0016020">
    <property type="term" value="C:membrane"/>
    <property type="evidence" value="ECO:0007669"/>
    <property type="project" value="InterPro"/>
</dbReference>
<evidence type="ECO:0000256" key="1">
    <source>
        <dbReference type="SAM" id="Phobius"/>
    </source>
</evidence>
<feature type="transmembrane region" description="Helical" evidence="1">
    <location>
        <begin position="40"/>
        <end position="62"/>
    </location>
</feature>
<sequence length="132" mass="15378">MAILIILQAWSIALERIEMLYEDRHLPVFYGRIVEMNYHLPLIILSFLLFLGTAICTVYSLYSGKNINWRWFGLSYLLVLAIKQVDVVPNWIDDYYVTPNPVQEEVNISNTISKLPPMRLILQTSPIEKSTF</sequence>
<dbReference type="Pfam" id="PF03699">
    <property type="entry name" value="UPF0182"/>
    <property type="match status" value="1"/>
</dbReference>